<dbReference type="Gene3D" id="3.40.850.10">
    <property type="entry name" value="Kinesin motor domain"/>
    <property type="match status" value="1"/>
</dbReference>
<feature type="compositionally biased region" description="Basic and acidic residues" evidence="1">
    <location>
        <begin position="158"/>
        <end position="174"/>
    </location>
</feature>
<gene>
    <name evidence="2" type="ORF">KIPB_011067</name>
</gene>
<dbReference type="Proteomes" id="UP000265618">
    <property type="component" value="Unassembled WGS sequence"/>
</dbReference>
<feature type="region of interest" description="Disordered" evidence="1">
    <location>
        <begin position="158"/>
        <end position="179"/>
    </location>
</feature>
<protein>
    <submittedName>
        <fullName evidence="2">Uncharacterized protein</fullName>
    </submittedName>
</protein>
<dbReference type="InterPro" id="IPR027417">
    <property type="entry name" value="P-loop_NTPase"/>
</dbReference>
<dbReference type="EMBL" id="BDIP01004346">
    <property type="protein sequence ID" value="GIQ88744.1"/>
    <property type="molecule type" value="Genomic_DNA"/>
</dbReference>
<evidence type="ECO:0000256" key="1">
    <source>
        <dbReference type="SAM" id="MobiDB-lite"/>
    </source>
</evidence>
<accession>A0A9K3D7H5</accession>
<proteinExistence type="predicted"/>
<reference evidence="2 3" key="1">
    <citation type="journal article" date="2018" name="PLoS ONE">
        <title>The draft genome of Kipferlia bialata reveals reductive genome evolution in fornicate parasites.</title>
        <authorList>
            <person name="Tanifuji G."/>
            <person name="Takabayashi S."/>
            <person name="Kume K."/>
            <person name="Takagi M."/>
            <person name="Nakayama T."/>
            <person name="Kamikawa R."/>
            <person name="Inagaki Y."/>
            <person name="Hashimoto T."/>
        </authorList>
    </citation>
    <scope>NUCLEOTIDE SEQUENCE [LARGE SCALE GENOMIC DNA]</scope>
    <source>
        <strain evidence="2">NY0173</strain>
    </source>
</reference>
<keyword evidence="3" id="KW-1185">Reference proteome</keyword>
<evidence type="ECO:0000313" key="2">
    <source>
        <dbReference type="EMBL" id="GIQ88744.1"/>
    </source>
</evidence>
<organism evidence="2 3">
    <name type="scientific">Kipferlia bialata</name>
    <dbReference type="NCBI Taxonomy" id="797122"/>
    <lineage>
        <taxon>Eukaryota</taxon>
        <taxon>Metamonada</taxon>
        <taxon>Carpediemonas-like organisms</taxon>
        <taxon>Kipferlia</taxon>
    </lineage>
</organism>
<dbReference type="AlphaFoldDB" id="A0A9K3D7H5"/>
<sequence length="321" mass="34767">MSSPQWVCGSGVSGWLFNPDGVFDHIVSKIFDTLSLSPITSVYTVAMSAFEVPDSGGRKPRERFAEMRDLLSPDNPISPSRPSCIAVQCTSPEHCVSLLTTAQSNSANFCRASDSTQSEAEYLPVPASSHMFVRISVHNSGTDTLSCLHIVDPVGSKHLERERGREKRDGRMRVPDSPVIGKGSSDVAALYRAMHSLAIEPGSYPTARDCPLTQLLVPLLVQASVQGLGVVTGGRGTASVLGTLSEVHDRASSHMVSVPASKDQLILTPIESILGRGVLSQIDTTENWSQLEDRVQQDTRDRQMEREVEAYRELSMSSAVS</sequence>
<name>A0A9K3D7H5_9EUKA</name>
<dbReference type="InterPro" id="IPR036961">
    <property type="entry name" value="Kinesin_motor_dom_sf"/>
</dbReference>
<dbReference type="SUPFAM" id="SSF52540">
    <property type="entry name" value="P-loop containing nucleoside triphosphate hydrolases"/>
    <property type="match status" value="1"/>
</dbReference>
<comment type="caution">
    <text evidence="2">The sequence shown here is derived from an EMBL/GenBank/DDBJ whole genome shotgun (WGS) entry which is preliminary data.</text>
</comment>
<feature type="non-terminal residue" evidence="2">
    <location>
        <position position="1"/>
    </location>
</feature>
<evidence type="ECO:0000313" key="3">
    <source>
        <dbReference type="Proteomes" id="UP000265618"/>
    </source>
</evidence>